<feature type="compositionally biased region" description="Low complexity" evidence="1">
    <location>
        <begin position="49"/>
        <end position="59"/>
    </location>
</feature>
<protein>
    <submittedName>
        <fullName evidence="2">Uncharacterized protein</fullName>
    </submittedName>
</protein>
<gene>
    <name evidence="2" type="ORF">KY290_007677</name>
</gene>
<evidence type="ECO:0000313" key="3">
    <source>
        <dbReference type="Proteomes" id="UP000826656"/>
    </source>
</evidence>
<keyword evidence="3" id="KW-1185">Reference proteome</keyword>
<evidence type="ECO:0000256" key="1">
    <source>
        <dbReference type="SAM" id="MobiDB-lite"/>
    </source>
</evidence>
<feature type="region of interest" description="Disordered" evidence="1">
    <location>
        <begin position="49"/>
        <end position="72"/>
    </location>
</feature>
<comment type="caution">
    <text evidence="2">The sequence shown here is derived from an EMBL/GenBank/DDBJ whole genome shotgun (WGS) entry which is preliminary data.</text>
</comment>
<sequence>MYSGGENKNISSKCICGFANNPATPPTAALKISSAVKRKLRTHHCKLTSTTTTSTASLAEAAPRSDGNGGGYFKDGRQDLNHNYLMAVGGFQTLPTNSGSEVDDSEVMGSEFAMESSNGLGYPPIITLGVNNNTNSLFT</sequence>
<proteinExistence type="predicted"/>
<evidence type="ECO:0000313" key="2">
    <source>
        <dbReference type="EMBL" id="KAH0776266.1"/>
    </source>
</evidence>
<dbReference type="EMBL" id="JAIVGD010000003">
    <property type="protein sequence ID" value="KAH0776266.1"/>
    <property type="molecule type" value="Genomic_DNA"/>
</dbReference>
<dbReference type="Proteomes" id="UP000826656">
    <property type="component" value="Unassembled WGS sequence"/>
</dbReference>
<reference evidence="2 3" key="1">
    <citation type="journal article" date="2021" name="bioRxiv">
        <title>Chromosome-scale and haplotype-resolved genome assembly of a tetraploid potato cultivar.</title>
        <authorList>
            <person name="Sun H."/>
            <person name="Jiao W.-B."/>
            <person name="Krause K."/>
            <person name="Campoy J.A."/>
            <person name="Goel M."/>
            <person name="Folz-Donahue K."/>
            <person name="Kukat C."/>
            <person name="Huettel B."/>
            <person name="Schneeberger K."/>
        </authorList>
    </citation>
    <scope>NUCLEOTIDE SEQUENCE [LARGE SCALE GENOMIC DNA]</scope>
    <source>
        <strain evidence="2">SolTubOtavaFocal</strain>
        <tissue evidence="2">Leaves</tissue>
    </source>
</reference>
<name>A0ABQ7W7K8_SOLTU</name>
<organism evidence="2 3">
    <name type="scientific">Solanum tuberosum</name>
    <name type="common">Potato</name>
    <dbReference type="NCBI Taxonomy" id="4113"/>
    <lineage>
        <taxon>Eukaryota</taxon>
        <taxon>Viridiplantae</taxon>
        <taxon>Streptophyta</taxon>
        <taxon>Embryophyta</taxon>
        <taxon>Tracheophyta</taxon>
        <taxon>Spermatophyta</taxon>
        <taxon>Magnoliopsida</taxon>
        <taxon>eudicotyledons</taxon>
        <taxon>Gunneridae</taxon>
        <taxon>Pentapetalae</taxon>
        <taxon>asterids</taxon>
        <taxon>lamiids</taxon>
        <taxon>Solanales</taxon>
        <taxon>Solanaceae</taxon>
        <taxon>Solanoideae</taxon>
        <taxon>Solaneae</taxon>
        <taxon>Solanum</taxon>
    </lineage>
</organism>
<accession>A0ABQ7W7K8</accession>